<dbReference type="AlphaFoldDB" id="A0A6P6Y5I0"/>
<evidence type="ECO:0000259" key="9">
    <source>
        <dbReference type="SMART" id="SM00752"/>
    </source>
</evidence>
<dbReference type="CTD" id="2638"/>
<keyword evidence="6" id="KW-0456">Lyase</keyword>
<comment type="subcellular location">
    <subcellularLocation>
        <location evidence="1">Endomembrane system</location>
        <topology evidence="1">Multi-pass membrane protein</topology>
    </subcellularLocation>
</comment>
<dbReference type="RefSeq" id="XP_027199734.1">
    <property type="nucleotide sequence ID" value="XM_027343933.1"/>
</dbReference>
<protein>
    <submittedName>
        <fullName evidence="11">Vitamin K-dependent gamma-carboxylase-like</fullName>
    </submittedName>
</protein>
<dbReference type="InterPro" id="IPR011020">
    <property type="entry name" value="HTTM-like"/>
</dbReference>
<evidence type="ECO:0000256" key="1">
    <source>
        <dbReference type="ARBA" id="ARBA00004127"/>
    </source>
</evidence>
<feature type="transmembrane region" description="Helical" evidence="8">
    <location>
        <begin position="268"/>
        <end position="301"/>
    </location>
</feature>
<keyword evidence="3 8" id="KW-1133">Transmembrane helix</keyword>
<dbReference type="InParanoid" id="A0A6P6Y5I0"/>
<feature type="transmembrane region" description="Helical" evidence="8">
    <location>
        <begin position="102"/>
        <end position="125"/>
    </location>
</feature>
<dbReference type="PANTHER" id="PTHR12639">
    <property type="entry name" value="VITAMIN K-DEPENDENT GAMMA-CARBOXYLASE"/>
    <property type="match status" value="1"/>
</dbReference>
<dbReference type="SMART" id="SM00752">
    <property type="entry name" value="HTTM"/>
    <property type="match status" value="1"/>
</dbReference>
<organism evidence="10 11">
    <name type="scientific">Dermatophagoides pteronyssinus</name>
    <name type="common">European house dust mite</name>
    <dbReference type="NCBI Taxonomy" id="6956"/>
    <lineage>
        <taxon>Eukaryota</taxon>
        <taxon>Metazoa</taxon>
        <taxon>Ecdysozoa</taxon>
        <taxon>Arthropoda</taxon>
        <taxon>Chelicerata</taxon>
        <taxon>Arachnida</taxon>
        <taxon>Acari</taxon>
        <taxon>Acariformes</taxon>
        <taxon>Sarcoptiformes</taxon>
        <taxon>Astigmata</taxon>
        <taxon>Psoroptidia</taxon>
        <taxon>Analgoidea</taxon>
        <taxon>Pyroglyphidae</taxon>
        <taxon>Dermatophagoidinae</taxon>
        <taxon>Dermatophagoides</taxon>
    </lineage>
</organism>
<evidence type="ECO:0000256" key="7">
    <source>
        <dbReference type="SAM" id="MobiDB-lite"/>
    </source>
</evidence>
<accession>A0A6P6Y5I0</accession>
<keyword evidence="10" id="KW-1185">Reference proteome</keyword>
<evidence type="ECO:0000256" key="8">
    <source>
        <dbReference type="SAM" id="Phobius"/>
    </source>
</evidence>
<dbReference type="GO" id="GO:0012505">
    <property type="term" value="C:endomembrane system"/>
    <property type="evidence" value="ECO:0007669"/>
    <property type="project" value="UniProtKB-SubCell"/>
</dbReference>
<evidence type="ECO:0000256" key="4">
    <source>
        <dbReference type="ARBA" id="ARBA00023136"/>
    </source>
</evidence>
<feature type="transmembrane region" description="Helical" evidence="8">
    <location>
        <begin position="188"/>
        <end position="206"/>
    </location>
</feature>
<dbReference type="GO" id="GO:0019842">
    <property type="term" value="F:vitamin binding"/>
    <property type="evidence" value="ECO:0007669"/>
    <property type="project" value="TreeGrafter"/>
</dbReference>
<sequence>MKHRQQQQNLATTTTTTMSNNNKDHRQQQKIFQFLFQPCHSSGLAVNRILIGILLLFDTIHERGLSRADIIWSESMLKQRCLFPLFESFSLNNYDDNVRSELFFTIYTIMIISLIGIILGCYYRLCSILYSIAYWLLFMQDRSRWNNHSYLFGLLAIQLSLNDSNRKWSLDSYWNQNDEESGDHVEQWQYFLLRFQIFIVYFYAGLKKFNPDWLFGYSMINISQHWIFQWTRLLSIPDHWIDYYLIHLGGFIFDLFVGFLLIQPTTRWLAFILCIIFNVINSQLFQIGMFPWIMLAIMPIFCQPDWPMKIIDYFTVVVVVVDNKDQNNDNNNNQGNNNNNNNRIECCNKKDFKRKRQQHYQWNIRHICLAIFIVIYVIIQLILPFAFLVFRGYNTWTTGIYGYNWDMMVHNWNHLHTEIKIHLINQNETRIKYLNSDLYTHNNRWTHHADMAKQFAGCIEKKFKNDHHQYDRIELYLDVWISLNGRFAQRIFDPNIDLIRAEWSPFRMADWIIPIYPQSNYWRQRLSNDFDIFDTVIKENQKNGSLTLFLADRPGELFQTYIDNFKEPIRLIIFDRQLLIRIYRLSNHDDQEDWIDYDEYLLLSNDQLELLPGTMIEMMTIGSSESYFALLYPQLSINNDNQQQQQINDQSSSYLELIRNRNAYIQSIKHLFIGFNYLIWNCLIINITRLLFEIIQIFYCFC</sequence>
<dbReference type="InterPro" id="IPR053935">
    <property type="entry name" value="VKGC_lumenal_dom"/>
</dbReference>
<evidence type="ECO:0000256" key="3">
    <source>
        <dbReference type="ARBA" id="ARBA00022989"/>
    </source>
</evidence>
<feature type="domain" description="HTTM-like" evidence="9">
    <location>
        <begin position="36"/>
        <end position="306"/>
    </location>
</feature>
<name>A0A6P6Y5I0_DERPT</name>
<dbReference type="InterPro" id="IPR007782">
    <property type="entry name" value="VKG_COase"/>
</dbReference>
<dbReference type="Pfam" id="PF05090">
    <property type="entry name" value="HTTM"/>
    <property type="match status" value="1"/>
</dbReference>
<feature type="transmembrane region" description="Helical" evidence="8">
    <location>
        <begin position="241"/>
        <end position="262"/>
    </location>
</feature>
<dbReference type="KEGG" id="dpte:113793855"/>
<evidence type="ECO:0000256" key="6">
    <source>
        <dbReference type="ARBA" id="ARBA00023239"/>
    </source>
</evidence>
<feature type="compositionally biased region" description="Polar residues" evidence="7">
    <location>
        <begin position="1"/>
        <end position="11"/>
    </location>
</feature>
<gene>
    <name evidence="11" type="primary">LOC113793855</name>
</gene>
<dbReference type="FunCoup" id="A0A6P6Y5I0">
    <property type="interactions" value="149"/>
</dbReference>
<dbReference type="Pfam" id="PF22777">
    <property type="entry name" value="VKGC_lumenal_dom"/>
    <property type="match status" value="1"/>
</dbReference>
<proteinExistence type="predicted"/>
<dbReference type="OMA" id="WEDISSW"/>
<dbReference type="GO" id="GO:0008488">
    <property type="term" value="F:gamma-glutamyl carboxylase activity"/>
    <property type="evidence" value="ECO:0007669"/>
    <property type="project" value="InterPro"/>
</dbReference>
<evidence type="ECO:0000256" key="5">
    <source>
        <dbReference type="ARBA" id="ARBA00023157"/>
    </source>
</evidence>
<dbReference type="OrthoDB" id="206689at2759"/>
<keyword evidence="5" id="KW-1015">Disulfide bond</keyword>
<feature type="transmembrane region" description="Helical" evidence="8">
    <location>
        <begin position="364"/>
        <end position="390"/>
    </location>
</feature>
<dbReference type="InterPro" id="IPR053934">
    <property type="entry name" value="HTTM_dom"/>
</dbReference>
<reference evidence="11" key="1">
    <citation type="submission" date="2025-08" db="UniProtKB">
        <authorList>
            <consortium name="RefSeq"/>
        </authorList>
    </citation>
    <scope>IDENTIFICATION</scope>
    <source>
        <strain evidence="11">Airmid</strain>
    </source>
</reference>
<dbReference type="PANTHER" id="PTHR12639:SF6">
    <property type="entry name" value="VITAMIN K-DEPENDENT GAMMA-CARBOXYLASE"/>
    <property type="match status" value="1"/>
</dbReference>
<evidence type="ECO:0000313" key="10">
    <source>
        <dbReference type="Proteomes" id="UP000515146"/>
    </source>
</evidence>
<evidence type="ECO:0000256" key="2">
    <source>
        <dbReference type="ARBA" id="ARBA00022692"/>
    </source>
</evidence>
<keyword evidence="2 8" id="KW-0812">Transmembrane</keyword>
<dbReference type="Proteomes" id="UP000515146">
    <property type="component" value="Unplaced"/>
</dbReference>
<keyword evidence="4 8" id="KW-0472">Membrane</keyword>
<evidence type="ECO:0000313" key="11">
    <source>
        <dbReference type="RefSeq" id="XP_027199734.1"/>
    </source>
</evidence>
<feature type="region of interest" description="Disordered" evidence="7">
    <location>
        <begin position="1"/>
        <end position="22"/>
    </location>
</feature>